<dbReference type="EMBL" id="BJYF01000025">
    <property type="protein sequence ID" value="GEN61064.1"/>
    <property type="molecule type" value="Genomic_DNA"/>
</dbReference>
<evidence type="ECO:0000313" key="3">
    <source>
        <dbReference type="Proteomes" id="UP000321635"/>
    </source>
</evidence>
<sequence length="99" mass="10437">MAVSRTERVIGTSRSACVVGDVSGAAAASHTSISGARTEAAPPRLLGDRMTETRRNNDGEIETLRRDPSSPATCPAATPSQTLDLQLIHLCDTNDTIMN</sequence>
<dbReference type="AlphaFoldDB" id="A0A511XDN0"/>
<gene>
    <name evidence="2" type="ORF">ANI02nite_29480</name>
</gene>
<reference evidence="2 3" key="1">
    <citation type="submission" date="2019-07" db="EMBL/GenBank/DDBJ databases">
        <title>Whole genome shotgun sequence of Acetobacter nitrogenifigens NBRC 105050.</title>
        <authorList>
            <person name="Hosoyama A."/>
            <person name="Uohara A."/>
            <person name="Ohji S."/>
            <person name="Ichikawa N."/>
        </authorList>
    </citation>
    <scope>NUCLEOTIDE SEQUENCE [LARGE SCALE GENOMIC DNA]</scope>
    <source>
        <strain evidence="2 3">NBRC 105050</strain>
    </source>
</reference>
<name>A0A511XDN0_9PROT</name>
<organism evidence="2 3">
    <name type="scientific">Acetobacter nitrogenifigens DSM 23921 = NBRC 105050</name>
    <dbReference type="NCBI Taxonomy" id="1120919"/>
    <lineage>
        <taxon>Bacteria</taxon>
        <taxon>Pseudomonadati</taxon>
        <taxon>Pseudomonadota</taxon>
        <taxon>Alphaproteobacteria</taxon>
        <taxon>Acetobacterales</taxon>
        <taxon>Acetobacteraceae</taxon>
        <taxon>Acetobacter</taxon>
    </lineage>
</organism>
<dbReference type="Proteomes" id="UP000321635">
    <property type="component" value="Unassembled WGS sequence"/>
</dbReference>
<comment type="caution">
    <text evidence="2">The sequence shown here is derived from an EMBL/GenBank/DDBJ whole genome shotgun (WGS) entry which is preliminary data.</text>
</comment>
<feature type="compositionally biased region" description="Low complexity" evidence="1">
    <location>
        <begin position="69"/>
        <end position="78"/>
    </location>
</feature>
<feature type="compositionally biased region" description="Basic and acidic residues" evidence="1">
    <location>
        <begin position="59"/>
        <end position="68"/>
    </location>
</feature>
<keyword evidence="3" id="KW-1185">Reference proteome</keyword>
<evidence type="ECO:0000313" key="2">
    <source>
        <dbReference type="EMBL" id="GEN61064.1"/>
    </source>
</evidence>
<feature type="region of interest" description="Disordered" evidence="1">
    <location>
        <begin position="59"/>
        <end position="78"/>
    </location>
</feature>
<protein>
    <submittedName>
        <fullName evidence="2">Uncharacterized protein</fullName>
    </submittedName>
</protein>
<proteinExistence type="predicted"/>
<evidence type="ECO:0000256" key="1">
    <source>
        <dbReference type="SAM" id="MobiDB-lite"/>
    </source>
</evidence>
<accession>A0A511XDN0</accession>